<proteinExistence type="inferred from homology"/>
<dbReference type="PROSITE" id="PS01129">
    <property type="entry name" value="PSI_RLU"/>
    <property type="match status" value="1"/>
</dbReference>
<organism evidence="4 5">
    <name type="scientific">Skermanella stibiiresistens SB22</name>
    <dbReference type="NCBI Taxonomy" id="1385369"/>
    <lineage>
        <taxon>Bacteria</taxon>
        <taxon>Pseudomonadati</taxon>
        <taxon>Pseudomonadota</taxon>
        <taxon>Alphaproteobacteria</taxon>
        <taxon>Rhodospirillales</taxon>
        <taxon>Azospirillaceae</taxon>
        <taxon>Skermanella</taxon>
    </lineage>
</organism>
<dbReference type="InterPro" id="IPR006224">
    <property type="entry name" value="PsdUridine_synth_RluA-like_CS"/>
</dbReference>
<dbReference type="CDD" id="cd02869">
    <property type="entry name" value="PseudoU_synth_RluA_like"/>
    <property type="match status" value="1"/>
</dbReference>
<evidence type="ECO:0000256" key="1">
    <source>
        <dbReference type="ARBA" id="ARBA00010876"/>
    </source>
</evidence>
<feature type="domain" description="Pseudouridine synthase RsuA/RluA-like" evidence="3">
    <location>
        <begin position="22"/>
        <end position="172"/>
    </location>
</feature>
<dbReference type="Pfam" id="PF00849">
    <property type="entry name" value="PseudoU_synth_2"/>
    <property type="match status" value="1"/>
</dbReference>
<dbReference type="OrthoDB" id="9807829at2"/>
<dbReference type="STRING" id="1385369.N825_34370"/>
<sequence>MTTPTPLTAADLHARVLHLDHDVLILDKPAGLLVHPGPRGQGSLGDFLGELWFEMERPPALAHRLDRDTSGCLVLGRHQKALKKLGRLFSRGLVDKTYWAVTRGRPPADQGRVDLPLLKVLPETGGWRIRVDPAGLPAVTDYRVLGSAGELTWLELRPRTGRTHQLRIHCASLGTPIVGDPFYGDGLQTAGEGPLRLLARSITLPLHPGVSPITAVAPPPGHMAGELAACGYL</sequence>
<dbReference type="InterPro" id="IPR006145">
    <property type="entry name" value="PsdUridine_synth_RsuA/RluA"/>
</dbReference>
<dbReference type="GO" id="GO:0009982">
    <property type="term" value="F:pseudouridine synthase activity"/>
    <property type="evidence" value="ECO:0007669"/>
    <property type="project" value="InterPro"/>
</dbReference>
<evidence type="ECO:0000256" key="2">
    <source>
        <dbReference type="ARBA" id="ARBA00023235"/>
    </source>
</evidence>
<dbReference type="GO" id="GO:0140098">
    <property type="term" value="F:catalytic activity, acting on RNA"/>
    <property type="evidence" value="ECO:0007669"/>
    <property type="project" value="UniProtKB-ARBA"/>
</dbReference>
<comment type="similarity">
    <text evidence="1">Belongs to the pseudouridine synthase RluA family.</text>
</comment>
<evidence type="ECO:0000259" key="3">
    <source>
        <dbReference type="Pfam" id="PF00849"/>
    </source>
</evidence>
<dbReference type="EMBL" id="AVFL01000070">
    <property type="protein sequence ID" value="EWY35783.1"/>
    <property type="molecule type" value="Genomic_DNA"/>
</dbReference>
<dbReference type="GO" id="GO:0000455">
    <property type="term" value="P:enzyme-directed rRNA pseudouridine synthesis"/>
    <property type="evidence" value="ECO:0007669"/>
    <property type="project" value="TreeGrafter"/>
</dbReference>
<accession>W9GWC3</accession>
<dbReference type="Proteomes" id="UP000019486">
    <property type="component" value="Unassembled WGS sequence"/>
</dbReference>
<keyword evidence="2" id="KW-0413">Isomerase</keyword>
<dbReference type="PANTHER" id="PTHR21600:SF44">
    <property type="entry name" value="RIBOSOMAL LARGE SUBUNIT PSEUDOURIDINE SYNTHASE D"/>
    <property type="match status" value="1"/>
</dbReference>
<evidence type="ECO:0000313" key="4">
    <source>
        <dbReference type="EMBL" id="EWY35783.1"/>
    </source>
</evidence>
<keyword evidence="5" id="KW-1185">Reference proteome</keyword>
<dbReference type="InterPro" id="IPR050188">
    <property type="entry name" value="RluA_PseudoU_synthase"/>
</dbReference>
<dbReference type="AlphaFoldDB" id="W9GWC3"/>
<comment type="caution">
    <text evidence="4">The sequence shown here is derived from an EMBL/GenBank/DDBJ whole genome shotgun (WGS) entry which is preliminary data.</text>
</comment>
<reference evidence="4 5" key="1">
    <citation type="submission" date="2013-08" db="EMBL/GenBank/DDBJ databases">
        <title>The genome sequence of Skermanella stibiiresistens.</title>
        <authorList>
            <person name="Zhu W."/>
            <person name="Wang G."/>
        </authorList>
    </citation>
    <scope>NUCLEOTIDE SEQUENCE [LARGE SCALE GENOMIC DNA]</scope>
    <source>
        <strain evidence="4 5">SB22</strain>
    </source>
</reference>
<dbReference type="Gene3D" id="3.30.2350.10">
    <property type="entry name" value="Pseudouridine synthase"/>
    <property type="match status" value="1"/>
</dbReference>
<evidence type="ECO:0000313" key="5">
    <source>
        <dbReference type="Proteomes" id="UP000019486"/>
    </source>
</evidence>
<gene>
    <name evidence="4" type="ORF">N825_34370</name>
</gene>
<name>W9GWC3_9PROT</name>
<dbReference type="InterPro" id="IPR020103">
    <property type="entry name" value="PsdUridine_synth_cat_dom_sf"/>
</dbReference>
<dbReference type="PANTHER" id="PTHR21600">
    <property type="entry name" value="MITOCHONDRIAL RNA PSEUDOURIDINE SYNTHASE"/>
    <property type="match status" value="1"/>
</dbReference>
<protein>
    <submittedName>
        <fullName evidence="4">Pseudouridine synthase</fullName>
    </submittedName>
</protein>
<dbReference type="RefSeq" id="WP_037462014.1">
    <property type="nucleotide sequence ID" value="NZ_AVFL01000070.1"/>
</dbReference>
<dbReference type="GO" id="GO:0003723">
    <property type="term" value="F:RNA binding"/>
    <property type="evidence" value="ECO:0007669"/>
    <property type="project" value="InterPro"/>
</dbReference>
<dbReference type="SUPFAM" id="SSF55120">
    <property type="entry name" value="Pseudouridine synthase"/>
    <property type="match status" value="1"/>
</dbReference>